<keyword evidence="1" id="KW-1003">Cell membrane</keyword>
<evidence type="ECO:0000256" key="1">
    <source>
        <dbReference type="ARBA" id="ARBA00022475"/>
    </source>
</evidence>
<dbReference type="RefSeq" id="WP_345237337.1">
    <property type="nucleotide sequence ID" value="NZ_BAABGZ010000072.1"/>
</dbReference>
<dbReference type="Gene3D" id="1.10.3810.10">
    <property type="entry name" value="Biosynthetic peptidoglycan transglycosylase-like"/>
    <property type="match status" value="1"/>
</dbReference>
<dbReference type="Pfam" id="PF00912">
    <property type="entry name" value="Transgly"/>
    <property type="match status" value="1"/>
</dbReference>
<evidence type="ECO:0000259" key="11">
    <source>
        <dbReference type="Pfam" id="PF00912"/>
    </source>
</evidence>
<dbReference type="InterPro" id="IPR023346">
    <property type="entry name" value="Lysozyme-like_dom_sf"/>
</dbReference>
<evidence type="ECO:0000313" key="13">
    <source>
        <dbReference type="Proteomes" id="UP001501153"/>
    </source>
</evidence>
<keyword evidence="8" id="KW-1133">Transmembrane helix</keyword>
<reference evidence="13" key="1">
    <citation type="journal article" date="2019" name="Int. J. Syst. Evol. Microbiol.">
        <title>The Global Catalogue of Microorganisms (GCM) 10K type strain sequencing project: providing services to taxonomists for standard genome sequencing and annotation.</title>
        <authorList>
            <consortium name="The Broad Institute Genomics Platform"/>
            <consortium name="The Broad Institute Genome Sequencing Center for Infectious Disease"/>
            <person name="Wu L."/>
            <person name="Ma J."/>
        </authorList>
    </citation>
    <scope>NUCLEOTIDE SEQUENCE [LARGE SCALE GENOMIC DNA]</scope>
    <source>
        <strain evidence="13">JCM 17923</strain>
    </source>
</reference>
<keyword evidence="6" id="KW-0133">Cell shape</keyword>
<dbReference type="SUPFAM" id="SSF53955">
    <property type="entry name" value="Lysozyme-like"/>
    <property type="match status" value="1"/>
</dbReference>
<dbReference type="EMBL" id="BAABGZ010000072">
    <property type="protein sequence ID" value="GAA4364627.1"/>
    <property type="molecule type" value="Genomic_DNA"/>
</dbReference>
<keyword evidence="7" id="KW-0573">Peptidoglycan synthesis</keyword>
<evidence type="ECO:0000256" key="6">
    <source>
        <dbReference type="ARBA" id="ARBA00022960"/>
    </source>
</evidence>
<gene>
    <name evidence="12" type="ORF">GCM10023185_34300</name>
</gene>
<evidence type="ECO:0000256" key="5">
    <source>
        <dbReference type="ARBA" id="ARBA00022692"/>
    </source>
</evidence>
<keyword evidence="2" id="KW-0997">Cell inner membrane</keyword>
<organism evidence="12 13">
    <name type="scientific">Hymenobacter saemangeumensis</name>
    <dbReference type="NCBI Taxonomy" id="1084522"/>
    <lineage>
        <taxon>Bacteria</taxon>
        <taxon>Pseudomonadati</taxon>
        <taxon>Bacteroidota</taxon>
        <taxon>Cytophagia</taxon>
        <taxon>Cytophagales</taxon>
        <taxon>Hymenobacteraceae</taxon>
        <taxon>Hymenobacter</taxon>
    </lineage>
</organism>
<protein>
    <submittedName>
        <fullName evidence="12">Biosynthetic peptidoglycan transglycosylase</fullName>
    </submittedName>
</protein>
<dbReference type="InterPro" id="IPR011812">
    <property type="entry name" value="Pep_trsgly"/>
</dbReference>
<evidence type="ECO:0000256" key="10">
    <source>
        <dbReference type="ARBA" id="ARBA00023316"/>
    </source>
</evidence>
<keyword evidence="9" id="KW-0472">Membrane</keyword>
<feature type="domain" description="Glycosyl transferase family 51" evidence="11">
    <location>
        <begin position="443"/>
        <end position="603"/>
    </location>
</feature>
<dbReference type="InterPro" id="IPR001264">
    <property type="entry name" value="Glyco_trans_51"/>
</dbReference>
<accession>A0ABP8INT1</accession>
<dbReference type="InterPro" id="IPR036950">
    <property type="entry name" value="PBP_transglycosylase"/>
</dbReference>
<dbReference type="PANTHER" id="PTHR30400">
    <property type="entry name" value="MONOFUNCTIONAL BIOSYNTHETIC PEPTIDOGLYCAN TRANSGLYCOSYLASE"/>
    <property type="match status" value="1"/>
</dbReference>
<keyword evidence="5" id="KW-0812">Transmembrane</keyword>
<keyword evidence="3" id="KW-0328">Glycosyltransferase</keyword>
<dbReference type="PANTHER" id="PTHR30400:SF0">
    <property type="entry name" value="BIOSYNTHETIC PEPTIDOGLYCAN TRANSGLYCOSYLASE"/>
    <property type="match status" value="1"/>
</dbReference>
<comment type="caution">
    <text evidence="12">The sequence shown here is derived from an EMBL/GenBank/DDBJ whole genome shotgun (WGS) entry which is preliminary data.</text>
</comment>
<sequence length="703" mass="77810">MRISPSTKRILLGVLGGLVLLLVVAFAIFQWKRQQLLTYALGEIKTRVERKYPVLLTLGPARFTALNTVEIQGLTVVPREAPTDTLLTARRMLASLSVRSLFAGRPVFSGLEIVTARLTARKTPDGDNFGFLLKKDKAAPKVAVDTTKGTNYGLLLNQLLEAGFDNVPDEASFRDFVVSYTGLTHRALLRMPGLTIDDGDIKGRLSANVDSEVNELGISGHIEPDDYAVDVKLFGVGGSVQLPYIPQRFGALVSFDTVQVRLTERDFEKDDTGGRLTLRGSLAARNFSLYHPKLADSEIEVREGALNFVATLGRGTAALENGSELVVNKVTFYPQISVRLKPSRAVRIKVESAETPANDFFASLPTGIFSVLQGTKGTGTLKYQMSGSVDLAQVDSLRFDSSLKGKNFRITSFGEEDLNKLNTDFSYTAYNDKGDSIRAFTVGPSNPDFVPYNDVSPYLKSAITTAEDPRFFTHKGFMEKAFVMSAIQNIKEKRFARGGSTLSMQLVKNVFLTRQKTVARKVEEALIVWIIENTRLVSKQRMFEVYLNIIEWGPSKYRWPSGKRGVYGVKDAALFYYGKRPDELNLAESLYLASIIPKPKYARESFDMYGDLRRSTRYFFRLIADLMEKRGLISNGERDNLPYALNLNGPARGYMHFAPRPDTTRAAPADSSMYEPINLIDLLNTGAGNDAGANVGAPPIGPR</sequence>
<dbReference type="Proteomes" id="UP001501153">
    <property type="component" value="Unassembled WGS sequence"/>
</dbReference>
<evidence type="ECO:0000256" key="7">
    <source>
        <dbReference type="ARBA" id="ARBA00022984"/>
    </source>
</evidence>
<proteinExistence type="predicted"/>
<keyword evidence="13" id="KW-1185">Reference proteome</keyword>
<name>A0ABP8INT1_9BACT</name>
<evidence type="ECO:0000256" key="2">
    <source>
        <dbReference type="ARBA" id="ARBA00022519"/>
    </source>
</evidence>
<evidence type="ECO:0000256" key="4">
    <source>
        <dbReference type="ARBA" id="ARBA00022679"/>
    </source>
</evidence>
<keyword evidence="4" id="KW-0808">Transferase</keyword>
<evidence type="ECO:0000256" key="9">
    <source>
        <dbReference type="ARBA" id="ARBA00023136"/>
    </source>
</evidence>
<keyword evidence="10" id="KW-0961">Cell wall biogenesis/degradation</keyword>
<evidence type="ECO:0000256" key="3">
    <source>
        <dbReference type="ARBA" id="ARBA00022676"/>
    </source>
</evidence>
<evidence type="ECO:0000313" key="12">
    <source>
        <dbReference type="EMBL" id="GAA4364627.1"/>
    </source>
</evidence>
<evidence type="ECO:0000256" key="8">
    <source>
        <dbReference type="ARBA" id="ARBA00022989"/>
    </source>
</evidence>